<dbReference type="KEGG" id="psua:FLK61_36620"/>
<evidence type="ECO:0000256" key="4">
    <source>
        <dbReference type="ARBA" id="ARBA00022989"/>
    </source>
</evidence>
<feature type="domain" description="Na+/H+ antiporter NhaC-like C-terminal" evidence="7">
    <location>
        <begin position="151"/>
        <end position="443"/>
    </location>
</feature>
<evidence type="ECO:0000313" key="9">
    <source>
        <dbReference type="EMBL" id="QKS73299.1"/>
    </source>
</evidence>
<feature type="transmembrane region" description="Helical" evidence="6">
    <location>
        <begin position="150"/>
        <end position="170"/>
    </location>
</feature>
<feature type="domain" description="Putative Na+/H+ antiporter N-terminal" evidence="8">
    <location>
        <begin position="2"/>
        <end position="88"/>
    </location>
</feature>
<dbReference type="InterPro" id="IPR018461">
    <property type="entry name" value="Na/H_Antiport_NhaC-like_C"/>
</dbReference>
<organism evidence="9 10">
    <name type="scientific">Paenalkalicoccus suaedae</name>
    <dbReference type="NCBI Taxonomy" id="2592382"/>
    <lineage>
        <taxon>Bacteria</taxon>
        <taxon>Bacillati</taxon>
        <taxon>Bacillota</taxon>
        <taxon>Bacilli</taxon>
        <taxon>Bacillales</taxon>
        <taxon>Bacillaceae</taxon>
        <taxon>Paenalkalicoccus</taxon>
    </lineage>
</organism>
<evidence type="ECO:0000259" key="8">
    <source>
        <dbReference type="Pfam" id="PF13726"/>
    </source>
</evidence>
<sequence length="449" mass="47399">MNAVIVAVLLMIILSLFRVHVVLALAIGAFAGGLVSGMSLQDTITAFQSGLEGGVTVALSYGLLGAFAVGISYTGLPKLLVEKAVRLIGKQGESRRRSLTKVLIVLIIALISSFSQNLIPIHIAFIPILIPPLLYVFNELKLDRRATATALTFGLKAPYLLIPAGYGLVFQEEILVPNLNENGMNVSLSMVPQAMLIPVSGMLVGLLIAIFISYKKPREYEDRSLTQTESTSEPQESSLFGNVIAVTSIVAVVAVQITTNSMLVGSLTGIIILYAYFVYLQVTKRASLSDADTLLTSGMKMLAFIGFIMITAGGFAEVIRETGHVELLVDNASGFIGDNRALAAIVMLVLGLFITMGIGSSFATIPIIAVIFVPLATAVGFSPMATIALIGTAAALGDAGSPASDSTLGPTAGLNADGQHNHIWDTCVPTFLHFNIPLIIFGFLAAMIL</sequence>
<dbReference type="GO" id="GO:0005886">
    <property type="term" value="C:plasma membrane"/>
    <property type="evidence" value="ECO:0007669"/>
    <property type="project" value="UniProtKB-SubCell"/>
</dbReference>
<accession>A0A859FKJ5</accession>
<feature type="transmembrane region" description="Helical" evidence="6">
    <location>
        <begin position="263"/>
        <end position="280"/>
    </location>
</feature>
<evidence type="ECO:0000256" key="3">
    <source>
        <dbReference type="ARBA" id="ARBA00022692"/>
    </source>
</evidence>
<feature type="transmembrane region" description="Helical" evidence="6">
    <location>
        <begin position="58"/>
        <end position="77"/>
    </location>
</feature>
<keyword evidence="2" id="KW-1003">Cell membrane</keyword>
<dbReference type="PANTHER" id="PTHR37821">
    <property type="entry name" value="AMINO ACID TRANSPORTER YUIF-RELATED"/>
    <property type="match status" value="1"/>
</dbReference>
<dbReference type="Pfam" id="PF03553">
    <property type="entry name" value="Na_H_antiporter"/>
    <property type="match status" value="1"/>
</dbReference>
<feature type="transmembrane region" description="Helical" evidence="6">
    <location>
        <begin position="190"/>
        <end position="214"/>
    </location>
</feature>
<evidence type="ECO:0000256" key="2">
    <source>
        <dbReference type="ARBA" id="ARBA00022475"/>
    </source>
</evidence>
<feature type="transmembrane region" description="Helical" evidence="6">
    <location>
        <begin position="301"/>
        <end position="320"/>
    </location>
</feature>
<protein>
    <submittedName>
        <fullName evidence="9">Na+/H+ antiporter family protein</fullName>
    </submittedName>
</protein>
<dbReference type="InterPro" id="IPR032813">
    <property type="entry name" value="Na_H_antiport_N"/>
</dbReference>
<comment type="subcellular location">
    <subcellularLocation>
        <location evidence="1">Cell membrane</location>
        <topology evidence="1">Multi-pass membrane protein</topology>
    </subcellularLocation>
</comment>
<reference evidence="10" key="1">
    <citation type="submission" date="2019-07" db="EMBL/GenBank/DDBJ databases">
        <title>Bacillus alkalisoli sp. nov. isolated from saline soil.</title>
        <authorList>
            <person name="Sun J.-Q."/>
            <person name="Xu L."/>
        </authorList>
    </citation>
    <scope>NUCLEOTIDE SEQUENCE [LARGE SCALE GENOMIC DNA]</scope>
    <source>
        <strain evidence="10">M4U3P1</strain>
    </source>
</reference>
<feature type="transmembrane region" description="Helical" evidence="6">
    <location>
        <begin position="340"/>
        <end position="360"/>
    </location>
</feature>
<gene>
    <name evidence="9" type="ORF">FLK61_36620</name>
</gene>
<keyword evidence="3 6" id="KW-0812">Transmembrane</keyword>
<evidence type="ECO:0000256" key="1">
    <source>
        <dbReference type="ARBA" id="ARBA00004651"/>
    </source>
</evidence>
<dbReference type="Pfam" id="PF13726">
    <property type="entry name" value="Na_H_antiport_2"/>
    <property type="match status" value="1"/>
</dbReference>
<keyword evidence="4 6" id="KW-1133">Transmembrane helix</keyword>
<proteinExistence type="predicted"/>
<keyword evidence="10" id="KW-1185">Reference proteome</keyword>
<feature type="transmembrane region" description="Helical" evidence="6">
    <location>
        <begin position="367"/>
        <end position="396"/>
    </location>
</feature>
<dbReference type="Proteomes" id="UP000318138">
    <property type="component" value="Chromosome"/>
</dbReference>
<keyword evidence="5 6" id="KW-0472">Membrane</keyword>
<feature type="transmembrane region" description="Helical" evidence="6">
    <location>
        <begin position="239"/>
        <end position="257"/>
    </location>
</feature>
<feature type="transmembrane region" description="Helical" evidence="6">
    <location>
        <begin position="121"/>
        <end position="138"/>
    </location>
</feature>
<evidence type="ECO:0000313" key="10">
    <source>
        <dbReference type="Proteomes" id="UP000318138"/>
    </source>
</evidence>
<dbReference type="PANTHER" id="PTHR37821:SF1">
    <property type="entry name" value="AMINO ACID TRANSPORTER YUIF-RELATED"/>
    <property type="match status" value="1"/>
</dbReference>
<dbReference type="RefSeq" id="WP_176010155.1">
    <property type="nucleotide sequence ID" value="NZ_CP041372.2"/>
</dbReference>
<evidence type="ECO:0000256" key="5">
    <source>
        <dbReference type="ARBA" id="ARBA00023136"/>
    </source>
</evidence>
<evidence type="ECO:0000259" key="7">
    <source>
        <dbReference type="Pfam" id="PF03553"/>
    </source>
</evidence>
<dbReference type="EMBL" id="CP041372">
    <property type="protein sequence ID" value="QKS73299.1"/>
    <property type="molecule type" value="Genomic_DNA"/>
</dbReference>
<feature type="transmembrane region" description="Helical" evidence="6">
    <location>
        <begin position="98"/>
        <end position="115"/>
    </location>
</feature>
<dbReference type="AlphaFoldDB" id="A0A859FKJ5"/>
<name>A0A859FKJ5_9BACI</name>
<feature type="transmembrane region" description="Helical" evidence="6">
    <location>
        <begin position="431"/>
        <end position="448"/>
    </location>
</feature>
<evidence type="ECO:0000256" key="6">
    <source>
        <dbReference type="SAM" id="Phobius"/>
    </source>
</evidence>
<dbReference type="InterPro" id="IPR052576">
    <property type="entry name" value="AA_Transporter-Related"/>
</dbReference>